<dbReference type="InterPro" id="IPR003594">
    <property type="entry name" value="HATPase_dom"/>
</dbReference>
<dbReference type="PANTHER" id="PTHR43711:SF1">
    <property type="entry name" value="HISTIDINE KINASE 1"/>
    <property type="match status" value="1"/>
</dbReference>
<dbReference type="InterPro" id="IPR050736">
    <property type="entry name" value="Sensor_HK_Regulatory"/>
</dbReference>
<keyword evidence="4 11" id="KW-0808">Transferase</keyword>
<dbReference type="SMART" id="SM00388">
    <property type="entry name" value="HisKA"/>
    <property type="match status" value="1"/>
</dbReference>
<dbReference type="InterPro" id="IPR005467">
    <property type="entry name" value="His_kinase_dom"/>
</dbReference>
<keyword evidence="3" id="KW-0597">Phosphoprotein</keyword>
<keyword evidence="5 11" id="KW-0418">Kinase</keyword>
<dbReference type="Gene3D" id="3.30.565.10">
    <property type="entry name" value="Histidine kinase-like ATPase, C-terminal domain"/>
    <property type="match status" value="1"/>
</dbReference>
<dbReference type="InterPro" id="IPR036890">
    <property type="entry name" value="HATPase_C_sf"/>
</dbReference>
<keyword evidence="12" id="KW-1185">Reference proteome</keyword>
<feature type="region of interest" description="Disordered" evidence="8">
    <location>
        <begin position="212"/>
        <end position="236"/>
    </location>
</feature>
<dbReference type="Pfam" id="PF00512">
    <property type="entry name" value="HisKA"/>
    <property type="match status" value="1"/>
</dbReference>
<evidence type="ECO:0000256" key="9">
    <source>
        <dbReference type="SAM" id="Phobius"/>
    </source>
</evidence>
<dbReference type="CDD" id="cd00082">
    <property type="entry name" value="HisKA"/>
    <property type="match status" value="1"/>
</dbReference>
<feature type="transmembrane region" description="Helical" evidence="9">
    <location>
        <begin position="70"/>
        <end position="90"/>
    </location>
</feature>
<name>A0A517NI09_9BACT</name>
<dbReference type="PROSITE" id="PS50109">
    <property type="entry name" value="HIS_KIN"/>
    <property type="match status" value="1"/>
</dbReference>
<evidence type="ECO:0000256" key="4">
    <source>
        <dbReference type="ARBA" id="ARBA00022679"/>
    </source>
</evidence>
<evidence type="ECO:0000256" key="1">
    <source>
        <dbReference type="ARBA" id="ARBA00000085"/>
    </source>
</evidence>
<evidence type="ECO:0000256" key="8">
    <source>
        <dbReference type="SAM" id="MobiDB-lite"/>
    </source>
</evidence>
<dbReference type="EMBL" id="CP036525">
    <property type="protein sequence ID" value="QDT06693.1"/>
    <property type="molecule type" value="Genomic_DNA"/>
</dbReference>
<keyword evidence="9" id="KW-0812">Transmembrane</keyword>
<proteinExistence type="predicted"/>
<dbReference type="EC" id="2.7.13.3" evidence="2"/>
<dbReference type="InterPro" id="IPR003661">
    <property type="entry name" value="HisK_dim/P_dom"/>
</dbReference>
<organism evidence="11 12">
    <name type="scientific">Rubripirellula lacrimiformis</name>
    <dbReference type="NCBI Taxonomy" id="1930273"/>
    <lineage>
        <taxon>Bacteria</taxon>
        <taxon>Pseudomonadati</taxon>
        <taxon>Planctomycetota</taxon>
        <taxon>Planctomycetia</taxon>
        <taxon>Pirellulales</taxon>
        <taxon>Pirellulaceae</taxon>
        <taxon>Rubripirellula</taxon>
    </lineage>
</organism>
<dbReference type="Proteomes" id="UP000318538">
    <property type="component" value="Chromosome"/>
</dbReference>
<dbReference type="InterPro" id="IPR036097">
    <property type="entry name" value="HisK_dim/P_sf"/>
</dbReference>
<accession>A0A517NI09</accession>
<reference evidence="11 12" key="1">
    <citation type="submission" date="2019-02" db="EMBL/GenBank/DDBJ databases">
        <title>Deep-cultivation of Planctomycetes and their phenomic and genomic characterization uncovers novel biology.</title>
        <authorList>
            <person name="Wiegand S."/>
            <person name="Jogler M."/>
            <person name="Boedeker C."/>
            <person name="Pinto D."/>
            <person name="Vollmers J."/>
            <person name="Rivas-Marin E."/>
            <person name="Kohn T."/>
            <person name="Peeters S.H."/>
            <person name="Heuer A."/>
            <person name="Rast P."/>
            <person name="Oberbeckmann S."/>
            <person name="Bunk B."/>
            <person name="Jeske O."/>
            <person name="Meyerdierks A."/>
            <person name="Storesund J.E."/>
            <person name="Kallscheuer N."/>
            <person name="Luecker S."/>
            <person name="Lage O.M."/>
            <person name="Pohl T."/>
            <person name="Merkel B.J."/>
            <person name="Hornburger P."/>
            <person name="Mueller R.-W."/>
            <person name="Bruemmer F."/>
            <person name="Labrenz M."/>
            <person name="Spormann A.M."/>
            <person name="Op den Camp H."/>
            <person name="Overmann J."/>
            <person name="Amann R."/>
            <person name="Jetten M.S.M."/>
            <person name="Mascher T."/>
            <person name="Medema M.H."/>
            <person name="Devos D.P."/>
            <person name="Kaster A.-K."/>
            <person name="Ovreas L."/>
            <person name="Rohde M."/>
            <person name="Galperin M.Y."/>
            <person name="Jogler C."/>
        </authorList>
    </citation>
    <scope>NUCLEOTIDE SEQUENCE [LARGE SCALE GENOMIC DNA]</scope>
    <source>
        <strain evidence="11 12">K22_7</strain>
    </source>
</reference>
<dbReference type="FunFam" id="1.10.287.130:FF:000001">
    <property type="entry name" value="Two-component sensor histidine kinase"/>
    <property type="match status" value="1"/>
</dbReference>
<evidence type="ECO:0000256" key="2">
    <source>
        <dbReference type="ARBA" id="ARBA00012438"/>
    </source>
</evidence>
<dbReference type="KEGG" id="rlc:K227x_51090"/>
<dbReference type="PANTHER" id="PTHR43711">
    <property type="entry name" value="TWO-COMPONENT HISTIDINE KINASE"/>
    <property type="match status" value="1"/>
</dbReference>
<dbReference type="SUPFAM" id="SSF55874">
    <property type="entry name" value="ATPase domain of HSP90 chaperone/DNA topoisomerase II/histidine kinase"/>
    <property type="match status" value="1"/>
</dbReference>
<keyword evidence="6" id="KW-0902">Two-component regulatory system</keyword>
<dbReference type="Gene3D" id="1.10.287.130">
    <property type="match status" value="1"/>
</dbReference>
<evidence type="ECO:0000259" key="10">
    <source>
        <dbReference type="PROSITE" id="PS50109"/>
    </source>
</evidence>
<dbReference type="CDD" id="cd00075">
    <property type="entry name" value="HATPase"/>
    <property type="match status" value="1"/>
</dbReference>
<feature type="transmembrane region" description="Helical" evidence="9">
    <location>
        <begin position="42"/>
        <end position="63"/>
    </location>
</feature>
<protein>
    <recommendedName>
        <fullName evidence="2">histidine kinase</fullName>
        <ecNumber evidence="2">2.7.13.3</ecNumber>
    </recommendedName>
</protein>
<sequence>MPDAIQMIAGRSGETSIGGEQAVSSKKRRAGSYPLSTTRVGLASLAVSICVLVCTFAASVFPVQTSVHSMLWITALAACCVGGLVAMGSIRTLRTIETELRRCQNDVGSTDVRLVRPVIGSDPIADGWNGLLDSLKSNAAAVDDRSSRPPATLDREAITLARAMRGLPTAWVVTDINGLIRFVGPVACGLLQLDESKDHTDVDLLGLLALRGGPSGTDDPSEPETSSDQSAEDAAADQVDIERLLGPIRMVHCRRVLKRAAEPIQLRITRSRLTGRSGDVDGLAWVLADVTQQSLATEARDQFLMTATHELRTPLSNLQAYAEMLVAAEEMEVDQQKDFCNIINSEANRLGRLVDQLLTVSQMEAGSMVANRHELELLPLIHLAAEQVEAHAVKKSIAISTRILAKSPICLADRDKLQAALVNLVGNAVKYTPEGGEVVLRLAADDRWIRIDVEDNGPGIPEDEQEKVFEKFYRCVGTREAVEQGNGLGLAFAREIARLHGGDLELRSSVGEGCVFTLRLPVMNRSAITI</sequence>
<keyword evidence="9" id="KW-1133">Transmembrane helix</keyword>
<dbReference type="Pfam" id="PF02518">
    <property type="entry name" value="HATPase_c"/>
    <property type="match status" value="1"/>
</dbReference>
<evidence type="ECO:0000256" key="3">
    <source>
        <dbReference type="ARBA" id="ARBA00022553"/>
    </source>
</evidence>
<dbReference type="PRINTS" id="PR00344">
    <property type="entry name" value="BCTRLSENSOR"/>
</dbReference>
<dbReference type="SMART" id="SM00387">
    <property type="entry name" value="HATPase_c"/>
    <property type="match status" value="1"/>
</dbReference>
<evidence type="ECO:0000256" key="6">
    <source>
        <dbReference type="ARBA" id="ARBA00023012"/>
    </source>
</evidence>
<dbReference type="FunFam" id="3.30.565.10:FF:000006">
    <property type="entry name" value="Sensor histidine kinase WalK"/>
    <property type="match status" value="1"/>
</dbReference>
<gene>
    <name evidence="11" type="primary">yycG</name>
    <name evidence="11" type="ORF">K227x_51090</name>
</gene>
<dbReference type="InterPro" id="IPR004358">
    <property type="entry name" value="Sig_transdc_His_kin-like_C"/>
</dbReference>
<dbReference type="SUPFAM" id="SSF47384">
    <property type="entry name" value="Homodimeric domain of signal transducing histidine kinase"/>
    <property type="match status" value="1"/>
</dbReference>
<keyword evidence="7 9" id="KW-0472">Membrane</keyword>
<dbReference type="RefSeq" id="WP_145173678.1">
    <property type="nucleotide sequence ID" value="NZ_CP036525.1"/>
</dbReference>
<comment type="catalytic activity">
    <reaction evidence="1">
        <text>ATP + protein L-histidine = ADP + protein N-phospho-L-histidine.</text>
        <dbReference type="EC" id="2.7.13.3"/>
    </reaction>
</comment>
<evidence type="ECO:0000256" key="7">
    <source>
        <dbReference type="ARBA" id="ARBA00023136"/>
    </source>
</evidence>
<feature type="domain" description="Histidine kinase" evidence="10">
    <location>
        <begin position="306"/>
        <end position="524"/>
    </location>
</feature>
<evidence type="ECO:0000313" key="12">
    <source>
        <dbReference type="Proteomes" id="UP000318538"/>
    </source>
</evidence>
<dbReference type="GO" id="GO:0000155">
    <property type="term" value="F:phosphorelay sensor kinase activity"/>
    <property type="evidence" value="ECO:0007669"/>
    <property type="project" value="InterPro"/>
</dbReference>
<evidence type="ECO:0000256" key="5">
    <source>
        <dbReference type="ARBA" id="ARBA00022777"/>
    </source>
</evidence>
<dbReference type="OrthoDB" id="9813151at2"/>
<dbReference type="AlphaFoldDB" id="A0A517NI09"/>
<evidence type="ECO:0000313" key="11">
    <source>
        <dbReference type="EMBL" id="QDT06693.1"/>
    </source>
</evidence>